<dbReference type="Pfam" id="PF00392">
    <property type="entry name" value="GntR"/>
    <property type="match status" value="1"/>
</dbReference>
<evidence type="ECO:0000256" key="5">
    <source>
        <dbReference type="ARBA" id="ARBA00023163"/>
    </source>
</evidence>
<dbReference type="CDD" id="cd00609">
    <property type="entry name" value="AAT_like"/>
    <property type="match status" value="1"/>
</dbReference>
<evidence type="ECO:0000256" key="1">
    <source>
        <dbReference type="ARBA" id="ARBA00005384"/>
    </source>
</evidence>
<keyword evidence="3" id="KW-0805">Transcription regulation</keyword>
<protein>
    <submittedName>
        <fullName evidence="8">PLP-dependent aminotransferase family protein</fullName>
    </submittedName>
</protein>
<comment type="similarity">
    <text evidence="1">In the C-terminal section; belongs to the class-I pyridoxal-phosphate-dependent aminotransferase family.</text>
</comment>
<dbReference type="InterPro" id="IPR000524">
    <property type="entry name" value="Tscrpt_reg_HTH_GntR"/>
</dbReference>
<name>A0ABW9BGK6_9BURK</name>
<evidence type="ECO:0000313" key="9">
    <source>
        <dbReference type="Proteomes" id="UP001629274"/>
    </source>
</evidence>
<accession>A0ABW9BGK6</accession>
<feature type="compositionally biased region" description="Basic and acidic residues" evidence="6">
    <location>
        <begin position="88"/>
        <end position="105"/>
    </location>
</feature>
<dbReference type="InterPro" id="IPR015424">
    <property type="entry name" value="PyrdxlP-dep_Trfase"/>
</dbReference>
<dbReference type="InterPro" id="IPR004839">
    <property type="entry name" value="Aminotransferase_I/II_large"/>
</dbReference>
<dbReference type="InterPro" id="IPR051446">
    <property type="entry name" value="HTH_trans_reg/aminotransferase"/>
</dbReference>
<feature type="domain" description="HTH gntR-type" evidence="7">
    <location>
        <begin position="18"/>
        <end position="86"/>
    </location>
</feature>
<evidence type="ECO:0000256" key="6">
    <source>
        <dbReference type="SAM" id="MobiDB-lite"/>
    </source>
</evidence>
<dbReference type="PROSITE" id="PS50949">
    <property type="entry name" value="HTH_GNTR"/>
    <property type="match status" value="1"/>
</dbReference>
<dbReference type="Gene3D" id="3.40.640.10">
    <property type="entry name" value="Type I PLP-dependent aspartate aminotransferase-like (Major domain)"/>
    <property type="match status" value="1"/>
</dbReference>
<dbReference type="SMART" id="SM00345">
    <property type="entry name" value="HTH_GNTR"/>
    <property type="match status" value="1"/>
</dbReference>
<dbReference type="GO" id="GO:0008483">
    <property type="term" value="F:transaminase activity"/>
    <property type="evidence" value="ECO:0007669"/>
    <property type="project" value="UniProtKB-KW"/>
</dbReference>
<gene>
    <name evidence="8" type="ORF">PQR03_12785</name>
</gene>
<dbReference type="SUPFAM" id="SSF46785">
    <property type="entry name" value="Winged helix' DNA-binding domain"/>
    <property type="match status" value="1"/>
</dbReference>
<dbReference type="PANTHER" id="PTHR46577:SF1">
    <property type="entry name" value="HTH-TYPE TRANSCRIPTIONAL REGULATORY PROTEIN GABR"/>
    <property type="match status" value="1"/>
</dbReference>
<sequence length="523" mass="56746">MRRAEQIELALAPRPEGVPLQRWLYDELRQAILTGTLPPGARLPSTRDLAARFRLSRGTVLGVFAQLEAEGYLSGAVGRGSFVAAELPDRRIDSGERTSPGKRDGNNGTQPRDVALSTRGRLLARSAFRLSGRTRPARAFRASQPDLDAFPFELWARLAANRVRRARRDLLGDGEAQGYRPLREVIAAYVGPSRGIRCSADNVVVLGSVQQAIDLSARLLLDPGDTAWMEDPGYPGARFVLEAAGARVIGVPVDTAGVDVSWARQHAAAARLAYVTAGRQAPLGPPLALERRLSLLEWARERGAIIIEDDYDSEYRFEGHPLAAMKSLDDHGHVIYCGTFSKLLFPALRTAYAILPDRLIEPFVAALSSTARHVPTDQQSVLHDFIADGHFGRHIRRMRMLYGERAEALTSALERHLSGLLALAPIVAGLDAPAFLPRDADDTDAARRAAREGIETRPLSLYAIDRAAPPGLVLGFASIGVEEIEAGVIGLARALTRRKRNVAAGFADAHGYPSGVDRVAPDT</sequence>
<dbReference type="InterPro" id="IPR036388">
    <property type="entry name" value="WH-like_DNA-bd_sf"/>
</dbReference>
<keyword evidence="8" id="KW-0808">Transferase</keyword>
<keyword evidence="4" id="KW-0238">DNA-binding</keyword>
<evidence type="ECO:0000313" key="8">
    <source>
        <dbReference type="EMBL" id="MFM0239010.1"/>
    </source>
</evidence>
<proteinExistence type="inferred from homology"/>
<dbReference type="RefSeq" id="WP_408259046.1">
    <property type="nucleotide sequence ID" value="NZ_JAQQCK010000002.1"/>
</dbReference>
<comment type="caution">
    <text evidence="8">The sequence shown here is derived from an EMBL/GenBank/DDBJ whole genome shotgun (WGS) entry which is preliminary data.</text>
</comment>
<dbReference type="PANTHER" id="PTHR46577">
    <property type="entry name" value="HTH-TYPE TRANSCRIPTIONAL REGULATORY PROTEIN GABR"/>
    <property type="match status" value="1"/>
</dbReference>
<keyword evidence="5" id="KW-0804">Transcription</keyword>
<keyword evidence="9" id="KW-1185">Reference proteome</keyword>
<dbReference type="InterPro" id="IPR015421">
    <property type="entry name" value="PyrdxlP-dep_Trfase_major"/>
</dbReference>
<dbReference type="SUPFAM" id="SSF53383">
    <property type="entry name" value="PLP-dependent transferases"/>
    <property type="match status" value="1"/>
</dbReference>
<evidence type="ECO:0000259" key="7">
    <source>
        <dbReference type="PROSITE" id="PS50949"/>
    </source>
</evidence>
<dbReference type="Proteomes" id="UP001629274">
    <property type="component" value="Unassembled WGS sequence"/>
</dbReference>
<reference evidence="8 9" key="1">
    <citation type="journal article" date="2024" name="Chem. Sci.">
        <title>Discovery of megapolipeptins by genome mining of a Burkholderiales bacteria collection.</title>
        <authorList>
            <person name="Paulo B.S."/>
            <person name="Recchia M.J.J."/>
            <person name="Lee S."/>
            <person name="Fergusson C.H."/>
            <person name="Romanowski S.B."/>
            <person name="Hernandez A."/>
            <person name="Krull N."/>
            <person name="Liu D.Y."/>
            <person name="Cavanagh H."/>
            <person name="Bos A."/>
            <person name="Gray C.A."/>
            <person name="Murphy B.T."/>
            <person name="Linington R.G."/>
            <person name="Eustaquio A.S."/>
        </authorList>
    </citation>
    <scope>NUCLEOTIDE SEQUENCE [LARGE SCALE GENOMIC DNA]</scope>
    <source>
        <strain evidence="8 9">RL17-351-BIE-A</strain>
    </source>
</reference>
<dbReference type="EMBL" id="JAQQDR010000004">
    <property type="protein sequence ID" value="MFM0239010.1"/>
    <property type="molecule type" value="Genomic_DNA"/>
</dbReference>
<keyword evidence="8" id="KW-0032">Aminotransferase</keyword>
<evidence type="ECO:0000256" key="3">
    <source>
        <dbReference type="ARBA" id="ARBA00023015"/>
    </source>
</evidence>
<dbReference type="Gene3D" id="1.10.10.10">
    <property type="entry name" value="Winged helix-like DNA-binding domain superfamily/Winged helix DNA-binding domain"/>
    <property type="match status" value="1"/>
</dbReference>
<keyword evidence="2" id="KW-0663">Pyridoxal phosphate</keyword>
<organism evidence="8 9">
    <name type="scientific">Paraburkholderia phytofirmans</name>
    <dbReference type="NCBI Taxonomy" id="261302"/>
    <lineage>
        <taxon>Bacteria</taxon>
        <taxon>Pseudomonadati</taxon>
        <taxon>Pseudomonadota</taxon>
        <taxon>Betaproteobacteria</taxon>
        <taxon>Burkholderiales</taxon>
        <taxon>Burkholderiaceae</taxon>
        <taxon>Paraburkholderia</taxon>
    </lineage>
</organism>
<dbReference type="Pfam" id="PF00155">
    <property type="entry name" value="Aminotran_1_2"/>
    <property type="match status" value="1"/>
</dbReference>
<evidence type="ECO:0000256" key="4">
    <source>
        <dbReference type="ARBA" id="ARBA00023125"/>
    </source>
</evidence>
<dbReference type="InterPro" id="IPR036390">
    <property type="entry name" value="WH_DNA-bd_sf"/>
</dbReference>
<evidence type="ECO:0000256" key="2">
    <source>
        <dbReference type="ARBA" id="ARBA00022898"/>
    </source>
</evidence>
<dbReference type="CDD" id="cd07377">
    <property type="entry name" value="WHTH_GntR"/>
    <property type="match status" value="1"/>
</dbReference>
<dbReference type="PRINTS" id="PR00035">
    <property type="entry name" value="HTHGNTR"/>
</dbReference>
<feature type="region of interest" description="Disordered" evidence="6">
    <location>
        <begin position="88"/>
        <end position="116"/>
    </location>
</feature>